<dbReference type="AlphaFoldDB" id="A0A8X6NAR2"/>
<dbReference type="Proteomes" id="UP000887013">
    <property type="component" value="Unassembled WGS sequence"/>
</dbReference>
<dbReference type="EMBL" id="BMAW01056117">
    <property type="protein sequence ID" value="GFT04375.1"/>
    <property type="molecule type" value="Genomic_DNA"/>
</dbReference>
<protein>
    <submittedName>
        <fullName evidence="2">Uncharacterized protein</fullName>
    </submittedName>
</protein>
<evidence type="ECO:0000256" key="1">
    <source>
        <dbReference type="SAM" id="MobiDB-lite"/>
    </source>
</evidence>
<gene>
    <name evidence="2" type="ORF">NPIL_451671</name>
</gene>
<comment type="caution">
    <text evidence="2">The sequence shown here is derived from an EMBL/GenBank/DDBJ whole genome shotgun (WGS) entry which is preliminary data.</text>
</comment>
<proteinExistence type="predicted"/>
<reference evidence="2" key="1">
    <citation type="submission" date="2020-08" db="EMBL/GenBank/DDBJ databases">
        <title>Multicomponent nature underlies the extraordinary mechanical properties of spider dragline silk.</title>
        <authorList>
            <person name="Kono N."/>
            <person name="Nakamura H."/>
            <person name="Mori M."/>
            <person name="Yoshida Y."/>
            <person name="Ohtoshi R."/>
            <person name="Malay A.D."/>
            <person name="Moran D.A.P."/>
            <person name="Tomita M."/>
            <person name="Numata K."/>
            <person name="Arakawa K."/>
        </authorList>
    </citation>
    <scope>NUCLEOTIDE SEQUENCE</scope>
</reference>
<evidence type="ECO:0000313" key="3">
    <source>
        <dbReference type="Proteomes" id="UP000887013"/>
    </source>
</evidence>
<organism evidence="2 3">
    <name type="scientific">Nephila pilipes</name>
    <name type="common">Giant wood spider</name>
    <name type="synonym">Nephila maculata</name>
    <dbReference type="NCBI Taxonomy" id="299642"/>
    <lineage>
        <taxon>Eukaryota</taxon>
        <taxon>Metazoa</taxon>
        <taxon>Ecdysozoa</taxon>
        <taxon>Arthropoda</taxon>
        <taxon>Chelicerata</taxon>
        <taxon>Arachnida</taxon>
        <taxon>Araneae</taxon>
        <taxon>Araneomorphae</taxon>
        <taxon>Entelegynae</taxon>
        <taxon>Araneoidea</taxon>
        <taxon>Nephilidae</taxon>
        <taxon>Nephila</taxon>
    </lineage>
</organism>
<keyword evidence="3" id="KW-1185">Reference proteome</keyword>
<name>A0A8X6NAR2_NEPPI</name>
<sequence>MLGKCAKFRVGHLESVGQLVFEEEVKEADFPTPPTAHPPTRESPTPRYQKEIRSRFLKTYTNIKTDNAALLNTLEGPEVLFAPDKSKQNQDSDYLTTRLDFKTRRKERSQRHTQILLGHQPYKTNPSLNSQIRKENANHIM</sequence>
<feature type="region of interest" description="Disordered" evidence="1">
    <location>
        <begin position="27"/>
        <end position="48"/>
    </location>
</feature>
<accession>A0A8X6NAR2</accession>
<evidence type="ECO:0000313" key="2">
    <source>
        <dbReference type="EMBL" id="GFT04375.1"/>
    </source>
</evidence>